<accession>A0A9P5NCC0</accession>
<dbReference type="AlphaFoldDB" id="A0A9P5NCC0"/>
<evidence type="ECO:0000313" key="3">
    <source>
        <dbReference type="Proteomes" id="UP000724874"/>
    </source>
</evidence>
<dbReference type="Proteomes" id="UP000724874">
    <property type="component" value="Unassembled WGS sequence"/>
</dbReference>
<evidence type="ECO:0000313" key="2">
    <source>
        <dbReference type="EMBL" id="KAF8879102.1"/>
    </source>
</evidence>
<proteinExistence type="predicted"/>
<name>A0A9P5NCC0_GYMJU</name>
<keyword evidence="3" id="KW-1185">Reference proteome</keyword>
<sequence>MITSLVATLDLILFLTDVSLHPILRNVTLTLTTANWNVSNALLFSDKSTEEHSRHLTFNFPLCKLYTNSLMSSLNTRQGWQFGSTQAELMTFQSNRTLTVQLANTFPIFVKT</sequence>
<organism evidence="2 3">
    <name type="scientific">Gymnopilus junonius</name>
    <name type="common">Spectacular rustgill mushroom</name>
    <name type="synonym">Gymnopilus spectabilis subsp. junonius</name>
    <dbReference type="NCBI Taxonomy" id="109634"/>
    <lineage>
        <taxon>Eukaryota</taxon>
        <taxon>Fungi</taxon>
        <taxon>Dikarya</taxon>
        <taxon>Basidiomycota</taxon>
        <taxon>Agaricomycotina</taxon>
        <taxon>Agaricomycetes</taxon>
        <taxon>Agaricomycetidae</taxon>
        <taxon>Agaricales</taxon>
        <taxon>Agaricineae</taxon>
        <taxon>Hymenogastraceae</taxon>
        <taxon>Gymnopilus</taxon>
    </lineage>
</organism>
<feature type="signal peptide" evidence="1">
    <location>
        <begin position="1"/>
        <end position="20"/>
    </location>
</feature>
<dbReference type="EMBL" id="JADNYJ010000152">
    <property type="protein sequence ID" value="KAF8879102.1"/>
    <property type="molecule type" value="Genomic_DNA"/>
</dbReference>
<gene>
    <name evidence="2" type="ORF">CPB84DRAFT_1793647</name>
</gene>
<protein>
    <submittedName>
        <fullName evidence="2">Uncharacterized protein</fullName>
    </submittedName>
</protein>
<evidence type="ECO:0000256" key="1">
    <source>
        <dbReference type="SAM" id="SignalP"/>
    </source>
</evidence>
<comment type="caution">
    <text evidence="2">The sequence shown here is derived from an EMBL/GenBank/DDBJ whole genome shotgun (WGS) entry which is preliminary data.</text>
</comment>
<feature type="chain" id="PRO_5040347311" evidence="1">
    <location>
        <begin position="21"/>
        <end position="112"/>
    </location>
</feature>
<dbReference type="OrthoDB" id="3183258at2759"/>
<reference evidence="2" key="1">
    <citation type="submission" date="2020-11" db="EMBL/GenBank/DDBJ databases">
        <authorList>
            <consortium name="DOE Joint Genome Institute"/>
            <person name="Ahrendt S."/>
            <person name="Riley R."/>
            <person name="Andreopoulos W."/>
            <person name="LaButti K."/>
            <person name="Pangilinan J."/>
            <person name="Ruiz-duenas F.J."/>
            <person name="Barrasa J.M."/>
            <person name="Sanchez-Garcia M."/>
            <person name="Camarero S."/>
            <person name="Miyauchi S."/>
            <person name="Serrano A."/>
            <person name="Linde D."/>
            <person name="Babiker R."/>
            <person name="Drula E."/>
            <person name="Ayuso-Fernandez I."/>
            <person name="Pacheco R."/>
            <person name="Padilla G."/>
            <person name="Ferreira P."/>
            <person name="Barriuso J."/>
            <person name="Kellner H."/>
            <person name="Castanera R."/>
            <person name="Alfaro M."/>
            <person name="Ramirez L."/>
            <person name="Pisabarro A.G."/>
            <person name="Kuo A."/>
            <person name="Tritt A."/>
            <person name="Lipzen A."/>
            <person name="He G."/>
            <person name="Yan M."/>
            <person name="Ng V."/>
            <person name="Cullen D."/>
            <person name="Martin F."/>
            <person name="Rosso M.-N."/>
            <person name="Henrissat B."/>
            <person name="Hibbett D."/>
            <person name="Martinez A.T."/>
            <person name="Grigoriev I.V."/>
        </authorList>
    </citation>
    <scope>NUCLEOTIDE SEQUENCE</scope>
    <source>
        <strain evidence="2">AH 44721</strain>
    </source>
</reference>
<keyword evidence="1" id="KW-0732">Signal</keyword>